<feature type="compositionally biased region" description="Basic and acidic residues" evidence="1">
    <location>
        <begin position="113"/>
        <end position="128"/>
    </location>
</feature>
<dbReference type="EMBL" id="JAVRRA010017345">
    <property type="protein sequence ID" value="KAK5200580.1"/>
    <property type="molecule type" value="Genomic_DNA"/>
</dbReference>
<reference evidence="2 3" key="1">
    <citation type="submission" date="2023-08" db="EMBL/GenBank/DDBJ databases">
        <title>Black Yeasts Isolated from many extreme environments.</title>
        <authorList>
            <person name="Coleine C."/>
            <person name="Stajich J.E."/>
            <person name="Selbmann L."/>
        </authorList>
    </citation>
    <scope>NUCLEOTIDE SEQUENCE [LARGE SCALE GENOMIC DNA]</scope>
    <source>
        <strain evidence="2 3">CCFEE 536</strain>
    </source>
</reference>
<dbReference type="Proteomes" id="UP001357485">
    <property type="component" value="Unassembled WGS sequence"/>
</dbReference>
<accession>A0ABR0LMD3</accession>
<evidence type="ECO:0000313" key="2">
    <source>
        <dbReference type="EMBL" id="KAK5200580.1"/>
    </source>
</evidence>
<keyword evidence="3" id="KW-1185">Reference proteome</keyword>
<feature type="compositionally biased region" description="Basic and acidic residues" evidence="1">
    <location>
        <begin position="81"/>
        <end position="103"/>
    </location>
</feature>
<organism evidence="2 3">
    <name type="scientific">Cryomyces antarcticus</name>
    <dbReference type="NCBI Taxonomy" id="329879"/>
    <lineage>
        <taxon>Eukaryota</taxon>
        <taxon>Fungi</taxon>
        <taxon>Dikarya</taxon>
        <taxon>Ascomycota</taxon>
        <taxon>Pezizomycotina</taxon>
        <taxon>Dothideomycetes</taxon>
        <taxon>Dothideomycetes incertae sedis</taxon>
        <taxon>Cryomyces</taxon>
    </lineage>
</organism>
<feature type="region of interest" description="Disordered" evidence="1">
    <location>
        <begin position="81"/>
        <end position="128"/>
    </location>
</feature>
<evidence type="ECO:0000313" key="3">
    <source>
        <dbReference type="Proteomes" id="UP001357485"/>
    </source>
</evidence>
<name>A0ABR0LMD3_9PEZI</name>
<proteinExistence type="predicted"/>
<feature type="non-terminal residue" evidence="2">
    <location>
        <position position="128"/>
    </location>
</feature>
<protein>
    <submittedName>
        <fullName evidence="2">Uncharacterized protein</fullName>
    </submittedName>
</protein>
<evidence type="ECO:0000256" key="1">
    <source>
        <dbReference type="SAM" id="MobiDB-lite"/>
    </source>
</evidence>
<comment type="caution">
    <text evidence="2">The sequence shown here is derived from an EMBL/GenBank/DDBJ whole genome shotgun (WGS) entry which is preliminary data.</text>
</comment>
<gene>
    <name evidence="2" type="ORF">LTR16_005630</name>
</gene>
<sequence>MDPNMYCINGEEISEELIRSFRLRCPHLQATGSCSSCFTFSCGGYWFCQNEACQGHDSRRYKCYGDALLMVRRQIAFANRAEGREGDRQYVEAPDYGRHRSSDGGEEPAVRTPSEDYHDGHEHNLEFG</sequence>